<protein>
    <recommendedName>
        <fullName evidence="3">Arrestin C-terminal-like domain-containing protein</fullName>
    </recommendedName>
</protein>
<keyword evidence="5" id="KW-1185">Reference proteome</keyword>
<reference evidence="4" key="1">
    <citation type="submission" date="2020-11" db="EMBL/GenBank/DDBJ databases">
        <authorList>
            <person name="Tran Van P."/>
        </authorList>
    </citation>
    <scope>NUCLEOTIDE SEQUENCE</scope>
</reference>
<feature type="domain" description="Arrestin C-terminal-like" evidence="3">
    <location>
        <begin position="125"/>
        <end position="253"/>
    </location>
</feature>
<dbReference type="InterPro" id="IPR011021">
    <property type="entry name" value="Arrestin-like_N"/>
</dbReference>
<dbReference type="SMART" id="SM01017">
    <property type="entry name" value="Arrestin_C"/>
    <property type="match status" value="1"/>
</dbReference>
<organism evidence="4">
    <name type="scientific">Oppiella nova</name>
    <dbReference type="NCBI Taxonomy" id="334625"/>
    <lineage>
        <taxon>Eukaryota</taxon>
        <taxon>Metazoa</taxon>
        <taxon>Ecdysozoa</taxon>
        <taxon>Arthropoda</taxon>
        <taxon>Chelicerata</taxon>
        <taxon>Arachnida</taxon>
        <taxon>Acari</taxon>
        <taxon>Acariformes</taxon>
        <taxon>Sarcoptiformes</taxon>
        <taxon>Oribatida</taxon>
        <taxon>Brachypylina</taxon>
        <taxon>Oppioidea</taxon>
        <taxon>Oppiidae</taxon>
        <taxon>Oppiella</taxon>
    </lineage>
</organism>
<evidence type="ECO:0000313" key="4">
    <source>
        <dbReference type="EMBL" id="CAD7648088.1"/>
    </source>
</evidence>
<dbReference type="PANTHER" id="PTHR11188:SF17">
    <property type="entry name" value="FI21816P1"/>
    <property type="match status" value="1"/>
</dbReference>
<evidence type="ECO:0000256" key="2">
    <source>
        <dbReference type="SAM" id="MobiDB-lite"/>
    </source>
</evidence>
<dbReference type="InterPro" id="IPR011022">
    <property type="entry name" value="Arrestin_C-like"/>
</dbReference>
<dbReference type="Proteomes" id="UP000728032">
    <property type="component" value="Unassembled WGS sequence"/>
</dbReference>
<evidence type="ECO:0000313" key="5">
    <source>
        <dbReference type="Proteomes" id="UP000728032"/>
    </source>
</evidence>
<dbReference type="PANTHER" id="PTHR11188">
    <property type="entry name" value="ARRESTIN DOMAIN CONTAINING PROTEIN"/>
    <property type="match status" value="1"/>
</dbReference>
<dbReference type="Pfam" id="PF00339">
    <property type="entry name" value="Arrestin_N"/>
    <property type="match status" value="1"/>
</dbReference>
<dbReference type="SUPFAM" id="SSF81296">
    <property type="entry name" value="E set domains"/>
    <property type="match status" value="2"/>
</dbReference>
<gene>
    <name evidence="4" type="ORF">ONB1V03_LOCUS6585</name>
</gene>
<dbReference type="Pfam" id="PF02752">
    <property type="entry name" value="Arrestin_C"/>
    <property type="match status" value="1"/>
</dbReference>
<dbReference type="EMBL" id="CAJPVJ010003005">
    <property type="protein sequence ID" value="CAG2167073.1"/>
    <property type="molecule type" value="Genomic_DNA"/>
</dbReference>
<evidence type="ECO:0000259" key="3">
    <source>
        <dbReference type="SMART" id="SM01017"/>
    </source>
</evidence>
<dbReference type="OrthoDB" id="2333384at2759"/>
<dbReference type="AlphaFoldDB" id="A0A7R9QKY7"/>
<name>A0A7R9QKY7_9ACAR</name>
<dbReference type="Gene3D" id="2.60.40.640">
    <property type="match status" value="2"/>
</dbReference>
<feature type="non-terminal residue" evidence="4">
    <location>
        <position position="361"/>
    </location>
</feature>
<feature type="non-terminal residue" evidence="4">
    <location>
        <position position="1"/>
    </location>
</feature>
<feature type="region of interest" description="Disordered" evidence="2">
    <location>
        <begin position="340"/>
        <end position="361"/>
    </location>
</feature>
<dbReference type="GO" id="GO:0005737">
    <property type="term" value="C:cytoplasm"/>
    <property type="evidence" value="ECO:0007669"/>
    <property type="project" value="TreeGrafter"/>
</dbReference>
<dbReference type="EMBL" id="OC917830">
    <property type="protein sequence ID" value="CAD7648088.1"/>
    <property type="molecule type" value="Genomic_DNA"/>
</dbReference>
<feature type="compositionally biased region" description="Basic and acidic residues" evidence="2">
    <location>
        <begin position="344"/>
        <end position="361"/>
    </location>
</feature>
<dbReference type="InterPro" id="IPR014756">
    <property type="entry name" value="Ig_E-set"/>
</dbReference>
<dbReference type="InterPro" id="IPR050357">
    <property type="entry name" value="Arrestin_domain-protein"/>
</dbReference>
<comment type="similarity">
    <text evidence="1">Belongs to the arrestin family.</text>
</comment>
<dbReference type="InterPro" id="IPR014752">
    <property type="entry name" value="Arrestin-like_C"/>
</dbReference>
<accession>A0A7R9QKY7</accession>
<evidence type="ECO:0000256" key="1">
    <source>
        <dbReference type="ARBA" id="ARBA00005298"/>
    </source>
</evidence>
<sequence>WTESRSTGNRLGAYTEHYNSEIEYFFKKQVLCGPESSDSREVLSEGHHEFLFVFQLPNGGISTSFEGKYGNVRYWLKAEVEKPWGFNHKTKKAFTVISPIDINRREYLIPVENSIEKSLCCLCCTSGPIHLYARTDRTGYCPGESISITAEFENHSRRAIIPHATLYQSQTFLASGKSRCRRFKFTIVTGLAIQPRRTANWDSQLLKIPAVSPSIVNCSLIKVEYAVRITLQIPLIAYNLSVYLPIVVGTVPLRAHNSQYRNPLMRPSEARITFYPPVPSYSALELDETGYCPDIGDDEDGDIIGDTRFTPMYAYVHNYSPALPPPAYSEYVRHGHIRVGPDGVTDRASGEKSRGLHLMDR</sequence>
<proteinExistence type="inferred from homology"/>
<dbReference type="GO" id="GO:0015031">
    <property type="term" value="P:protein transport"/>
    <property type="evidence" value="ECO:0007669"/>
    <property type="project" value="TreeGrafter"/>
</dbReference>